<dbReference type="Proteomes" id="UP000218387">
    <property type="component" value="Chromosome"/>
</dbReference>
<proteinExistence type="predicted"/>
<gene>
    <name evidence="2" type="ORF">CPZ25_003660</name>
</gene>
<evidence type="ECO:0000313" key="3">
    <source>
        <dbReference type="Proteomes" id="UP000218387"/>
    </source>
</evidence>
<dbReference type="SUPFAM" id="SSF46785">
    <property type="entry name" value="Winged helix' DNA-binding domain"/>
    <property type="match status" value="1"/>
</dbReference>
<dbReference type="EMBL" id="CP029487">
    <property type="protein sequence ID" value="QCT70453.1"/>
    <property type="molecule type" value="Genomic_DNA"/>
</dbReference>
<organism evidence="2 3">
    <name type="scientific">Eubacterium maltosivorans</name>
    <dbReference type="NCBI Taxonomy" id="2041044"/>
    <lineage>
        <taxon>Bacteria</taxon>
        <taxon>Bacillati</taxon>
        <taxon>Bacillota</taxon>
        <taxon>Clostridia</taxon>
        <taxon>Eubacteriales</taxon>
        <taxon>Eubacteriaceae</taxon>
        <taxon>Eubacterium</taxon>
    </lineage>
</organism>
<keyword evidence="3" id="KW-1185">Reference proteome</keyword>
<protein>
    <submittedName>
        <fullName evidence="2">MarR family transcriptional regulator</fullName>
    </submittedName>
</protein>
<dbReference type="AlphaFoldDB" id="A0A4P9C537"/>
<dbReference type="Pfam" id="PF12802">
    <property type="entry name" value="MarR_2"/>
    <property type="match status" value="1"/>
</dbReference>
<reference evidence="2 3" key="1">
    <citation type="submission" date="2018-05" db="EMBL/GenBank/DDBJ databases">
        <title>Genome comparison of Eubacterium sp.</title>
        <authorList>
            <person name="Feng Y."/>
            <person name="Sanchez-Andrea I."/>
            <person name="Stams A.J.M."/>
            <person name="De Vos W.M."/>
        </authorList>
    </citation>
    <scope>NUCLEOTIDE SEQUENCE [LARGE SCALE GENOMIC DNA]</scope>
    <source>
        <strain evidence="2 3">YI</strain>
    </source>
</reference>
<dbReference type="RefSeq" id="WP_096919845.1">
    <property type="nucleotide sequence ID" value="NZ_CP029487.1"/>
</dbReference>
<name>A0A4P9C537_EUBML</name>
<dbReference type="InterPro" id="IPR036388">
    <property type="entry name" value="WH-like_DNA-bd_sf"/>
</dbReference>
<dbReference type="InterPro" id="IPR036390">
    <property type="entry name" value="WH_DNA-bd_sf"/>
</dbReference>
<dbReference type="GO" id="GO:0003700">
    <property type="term" value="F:DNA-binding transcription factor activity"/>
    <property type="evidence" value="ECO:0007669"/>
    <property type="project" value="InterPro"/>
</dbReference>
<evidence type="ECO:0000259" key="1">
    <source>
        <dbReference type="Pfam" id="PF12802"/>
    </source>
</evidence>
<evidence type="ECO:0000313" key="2">
    <source>
        <dbReference type="EMBL" id="QCT70453.1"/>
    </source>
</evidence>
<accession>A0A4P9C537</accession>
<dbReference type="KEGG" id="emt:CPZ25_003660"/>
<dbReference type="InterPro" id="IPR000835">
    <property type="entry name" value="HTH_MarR-typ"/>
</dbReference>
<sequence length="159" mass="18412">MYRGELEKMDPRFRVFGNLFSLVTRLEVMGNSPDFLGELTTKQWYLLIHLITFFNEPPALSELAAEMDTSHQNAKAIALKLQEKGFLTLVKDEKDKRTLRVVPDKARIETYEAEMGDENNTFVEVFLGALSDEELLIFDRVLAQLMEKAEAVRRERKIK</sequence>
<dbReference type="Gene3D" id="1.10.10.10">
    <property type="entry name" value="Winged helix-like DNA-binding domain superfamily/Winged helix DNA-binding domain"/>
    <property type="match status" value="1"/>
</dbReference>
<feature type="domain" description="HTH marR-type" evidence="1">
    <location>
        <begin position="39"/>
        <end position="97"/>
    </location>
</feature>